<keyword evidence="2" id="KW-1185">Reference proteome</keyword>
<sequence>MAPLHDIHNQHSPETKDCPSNVDTFHQLCQTPGHAANYKCPYFLEKAPRQTINFLLLHHGECKYVDRGPGTSPTLGFANPQGLVKNYTQMATRNEVPARLLSFQMIEIKIPPNCTYK</sequence>
<dbReference type="Proteomes" id="UP000886998">
    <property type="component" value="Unassembled WGS sequence"/>
</dbReference>
<name>A0A8X6XFS9_9ARAC</name>
<gene>
    <name evidence="1" type="ORF">TNIN_53681</name>
</gene>
<accession>A0A8X6XFS9</accession>
<protein>
    <submittedName>
        <fullName evidence="1">Uncharacterized protein</fullName>
    </submittedName>
</protein>
<dbReference type="AlphaFoldDB" id="A0A8X6XFS9"/>
<comment type="caution">
    <text evidence="1">The sequence shown here is derived from an EMBL/GenBank/DDBJ whole genome shotgun (WGS) entry which is preliminary data.</text>
</comment>
<organism evidence="1 2">
    <name type="scientific">Trichonephila inaurata madagascariensis</name>
    <dbReference type="NCBI Taxonomy" id="2747483"/>
    <lineage>
        <taxon>Eukaryota</taxon>
        <taxon>Metazoa</taxon>
        <taxon>Ecdysozoa</taxon>
        <taxon>Arthropoda</taxon>
        <taxon>Chelicerata</taxon>
        <taxon>Arachnida</taxon>
        <taxon>Araneae</taxon>
        <taxon>Araneomorphae</taxon>
        <taxon>Entelegynae</taxon>
        <taxon>Araneoidea</taxon>
        <taxon>Nephilidae</taxon>
        <taxon>Trichonephila</taxon>
        <taxon>Trichonephila inaurata</taxon>
    </lineage>
</organism>
<reference evidence="1" key="1">
    <citation type="submission" date="2020-08" db="EMBL/GenBank/DDBJ databases">
        <title>Multicomponent nature underlies the extraordinary mechanical properties of spider dragline silk.</title>
        <authorList>
            <person name="Kono N."/>
            <person name="Nakamura H."/>
            <person name="Mori M."/>
            <person name="Yoshida Y."/>
            <person name="Ohtoshi R."/>
            <person name="Malay A.D."/>
            <person name="Moran D.A.P."/>
            <person name="Tomita M."/>
            <person name="Numata K."/>
            <person name="Arakawa K."/>
        </authorList>
    </citation>
    <scope>NUCLEOTIDE SEQUENCE</scope>
</reference>
<evidence type="ECO:0000313" key="2">
    <source>
        <dbReference type="Proteomes" id="UP000886998"/>
    </source>
</evidence>
<evidence type="ECO:0000313" key="1">
    <source>
        <dbReference type="EMBL" id="GFY52251.1"/>
    </source>
</evidence>
<dbReference type="EMBL" id="BMAV01008579">
    <property type="protein sequence ID" value="GFY52251.1"/>
    <property type="molecule type" value="Genomic_DNA"/>
</dbReference>
<proteinExistence type="predicted"/>